<dbReference type="NCBIfam" id="TIGR01241">
    <property type="entry name" value="FtsH_fam"/>
    <property type="match status" value="1"/>
</dbReference>
<evidence type="ECO:0000256" key="9">
    <source>
        <dbReference type="ARBA" id="ARBA00022801"/>
    </source>
</evidence>
<dbReference type="FunFam" id="3.40.50.300:FF:000175">
    <property type="entry name" value="ATP-dependent zinc metalloprotease FTSH 4"/>
    <property type="match status" value="1"/>
</dbReference>
<keyword evidence="11" id="KW-0067">ATP-binding</keyword>
<dbReference type="GO" id="GO:0005739">
    <property type="term" value="C:mitochondrion"/>
    <property type="evidence" value="ECO:0007669"/>
    <property type="project" value="UniProtKB-SubCell"/>
</dbReference>
<dbReference type="GO" id="GO:0006508">
    <property type="term" value="P:proteolysis"/>
    <property type="evidence" value="ECO:0007669"/>
    <property type="project" value="UniProtKB-KW"/>
</dbReference>
<feature type="compositionally biased region" description="Pro residues" evidence="15">
    <location>
        <begin position="142"/>
        <end position="156"/>
    </location>
</feature>
<dbReference type="EMBL" id="BRXW01000057">
    <property type="protein sequence ID" value="GMI03391.1"/>
    <property type="molecule type" value="Genomic_DNA"/>
</dbReference>
<dbReference type="SUPFAM" id="SSF140990">
    <property type="entry name" value="FtsH protease domain-like"/>
    <property type="match status" value="1"/>
</dbReference>
<dbReference type="HAMAP" id="MF_01458">
    <property type="entry name" value="FtsH"/>
    <property type="match status" value="1"/>
</dbReference>
<evidence type="ECO:0000256" key="8">
    <source>
        <dbReference type="ARBA" id="ARBA00022741"/>
    </source>
</evidence>
<keyword evidence="8" id="KW-0547">Nucleotide-binding</keyword>
<dbReference type="InterPro" id="IPR003960">
    <property type="entry name" value="ATPase_AAA_CS"/>
</dbReference>
<dbReference type="InterPro" id="IPR005936">
    <property type="entry name" value="FtsH"/>
</dbReference>
<dbReference type="PROSITE" id="PS00674">
    <property type="entry name" value="AAA"/>
    <property type="match status" value="1"/>
</dbReference>
<keyword evidence="10" id="KW-0862">Zinc</keyword>
<comment type="cofactor">
    <cofactor evidence="1">
        <name>Zn(2+)</name>
        <dbReference type="ChEBI" id="CHEBI:29105"/>
    </cofactor>
</comment>
<evidence type="ECO:0000313" key="17">
    <source>
        <dbReference type="EMBL" id="GMI03391.1"/>
    </source>
</evidence>
<evidence type="ECO:0000256" key="10">
    <source>
        <dbReference type="ARBA" id="ARBA00022833"/>
    </source>
</evidence>
<evidence type="ECO:0000256" key="3">
    <source>
        <dbReference type="ARBA" id="ARBA00004370"/>
    </source>
</evidence>
<evidence type="ECO:0000313" key="18">
    <source>
        <dbReference type="Proteomes" id="UP001165122"/>
    </source>
</evidence>
<keyword evidence="9" id="KW-0378">Hydrolase</keyword>
<protein>
    <recommendedName>
        <fullName evidence="16">AAA+ ATPase domain-containing protein</fullName>
    </recommendedName>
</protein>
<dbReference type="Pfam" id="PF17862">
    <property type="entry name" value="AAA_lid_3"/>
    <property type="match status" value="1"/>
</dbReference>
<dbReference type="Pfam" id="PF01434">
    <property type="entry name" value="Peptidase_M41"/>
    <property type="match status" value="1"/>
</dbReference>
<evidence type="ECO:0000256" key="14">
    <source>
        <dbReference type="ARBA" id="ARBA00023136"/>
    </source>
</evidence>
<dbReference type="Pfam" id="PF00004">
    <property type="entry name" value="AAA"/>
    <property type="match status" value="1"/>
</dbReference>
<evidence type="ECO:0000256" key="4">
    <source>
        <dbReference type="ARBA" id="ARBA00010044"/>
    </source>
</evidence>
<dbReference type="InterPro" id="IPR003959">
    <property type="entry name" value="ATPase_AAA_core"/>
</dbReference>
<keyword evidence="7" id="KW-0479">Metal-binding</keyword>
<dbReference type="FunFam" id="1.20.58.760:FF:000002">
    <property type="entry name" value="ATP-dependent zinc metalloprotease FtsH"/>
    <property type="match status" value="1"/>
</dbReference>
<dbReference type="InterPro" id="IPR037219">
    <property type="entry name" value="Peptidase_M41-like"/>
</dbReference>
<accession>A0A9W7CF06</accession>
<dbReference type="Gene3D" id="1.20.58.760">
    <property type="entry name" value="Peptidase M41"/>
    <property type="match status" value="1"/>
</dbReference>
<keyword evidence="14" id="KW-0472">Membrane</keyword>
<evidence type="ECO:0000256" key="5">
    <source>
        <dbReference type="ARBA" id="ARBA00010550"/>
    </source>
</evidence>
<dbReference type="GO" id="GO:0016020">
    <property type="term" value="C:membrane"/>
    <property type="evidence" value="ECO:0007669"/>
    <property type="project" value="UniProtKB-SubCell"/>
</dbReference>
<comment type="similarity">
    <text evidence="4">In the C-terminal section; belongs to the peptidase M41 family.</text>
</comment>
<feature type="region of interest" description="Disordered" evidence="15">
    <location>
        <begin position="138"/>
        <end position="158"/>
    </location>
</feature>
<feature type="domain" description="AAA+ ATPase" evidence="16">
    <location>
        <begin position="279"/>
        <end position="415"/>
    </location>
</feature>
<keyword evidence="18" id="KW-1185">Reference proteome</keyword>
<evidence type="ECO:0000256" key="1">
    <source>
        <dbReference type="ARBA" id="ARBA00001947"/>
    </source>
</evidence>
<evidence type="ECO:0000259" key="16">
    <source>
        <dbReference type="SMART" id="SM00382"/>
    </source>
</evidence>
<sequence length="716" mass="77626">MLRSSTKYQPFLGLKRPSNQFQFQRSLTGSNILPTNRVRRTFLSAAFSAVRDAPIKVLEKAANADPSNSMKQLQFLQALTDRYPAAAVRRFETPGYSYCENSFREYLRACDLTGSEVKNFKAPPAAMAAAAETTAANAIPHGQPPIPQMNAAPPPQYQQYASNSYMQNQMSAGSSNGTSSSRPLYVSMGESGGWKSQAWKTGRILAVTFIFVTAFGAMLDSQGLGSRLPGSKDSPIQQSTTSDKRFKDVVGVDEAKNELEEIVSYLREPEKFTKLGGKLPRGVLLTGPPGTGKTLLAKAIAGEAGVPFFYCSGSGFEEVYVGVGARRVRDLFEAAKKKSPCIIFIDEIDAIGGSRNLKDQSAMKMTLNEMLVQMDGFESNSGIIVIGATNFKQSLDAALTRPGRFDKIVNVPLPDVQGRKEILELYGKETKLDKKVDISVLARGTPGFSGAELYNLVNQAAVKASVEGLEAITHEVLEWAKDKILMGAERKSAVITAETAKCTAYHEAGHALCAILVEGADPVHKATIMPRGQALGLVAQLPEGDQTSRSWKQMIAMIDVAMGGRVAEELIFGAENITSGASSDLQQATRVARAMVTKYGFSREIGYVFHSGDNGEEQSSEATRIKIDEEVKRILDDSYARVTALLKDNAKQHKRLANALLEWETLTGDECRDIVNKNRKPNRKKENHRGGAKGDTSILSGLGKVGVATAARANVE</sequence>
<keyword evidence="13" id="KW-0496">Mitochondrion</keyword>
<dbReference type="SMART" id="SM00382">
    <property type="entry name" value="AAA"/>
    <property type="match status" value="1"/>
</dbReference>
<dbReference type="GO" id="GO:0016887">
    <property type="term" value="F:ATP hydrolysis activity"/>
    <property type="evidence" value="ECO:0007669"/>
    <property type="project" value="InterPro"/>
</dbReference>
<evidence type="ECO:0000256" key="15">
    <source>
        <dbReference type="SAM" id="MobiDB-lite"/>
    </source>
</evidence>
<proteinExistence type="inferred from homology"/>
<dbReference type="InterPro" id="IPR041569">
    <property type="entry name" value="AAA_lid_3"/>
</dbReference>
<dbReference type="GO" id="GO:0004176">
    <property type="term" value="F:ATP-dependent peptidase activity"/>
    <property type="evidence" value="ECO:0007669"/>
    <property type="project" value="InterPro"/>
</dbReference>
<dbReference type="SUPFAM" id="SSF52540">
    <property type="entry name" value="P-loop containing nucleoside triphosphate hydrolases"/>
    <property type="match status" value="1"/>
</dbReference>
<dbReference type="InterPro" id="IPR003593">
    <property type="entry name" value="AAA+_ATPase"/>
</dbReference>
<evidence type="ECO:0000256" key="2">
    <source>
        <dbReference type="ARBA" id="ARBA00004173"/>
    </source>
</evidence>
<evidence type="ECO:0000256" key="11">
    <source>
        <dbReference type="ARBA" id="ARBA00022840"/>
    </source>
</evidence>
<dbReference type="CDD" id="cd19501">
    <property type="entry name" value="RecA-like_FtsH"/>
    <property type="match status" value="1"/>
</dbReference>
<dbReference type="AlphaFoldDB" id="A0A9W7CF06"/>
<evidence type="ECO:0000256" key="6">
    <source>
        <dbReference type="ARBA" id="ARBA00022670"/>
    </source>
</evidence>
<keyword evidence="6" id="KW-0645">Protease</keyword>
<dbReference type="Gene3D" id="3.40.50.300">
    <property type="entry name" value="P-loop containing nucleotide triphosphate hydrolases"/>
    <property type="match status" value="1"/>
</dbReference>
<dbReference type="PANTHER" id="PTHR23076">
    <property type="entry name" value="METALLOPROTEASE M41 FTSH"/>
    <property type="match status" value="1"/>
</dbReference>
<evidence type="ECO:0000256" key="13">
    <source>
        <dbReference type="ARBA" id="ARBA00023128"/>
    </source>
</evidence>
<evidence type="ECO:0000256" key="12">
    <source>
        <dbReference type="ARBA" id="ARBA00023049"/>
    </source>
</evidence>
<dbReference type="InterPro" id="IPR027417">
    <property type="entry name" value="P-loop_NTPase"/>
</dbReference>
<dbReference type="InterPro" id="IPR000642">
    <property type="entry name" value="Peptidase_M41"/>
</dbReference>
<name>A0A9W7CF06_9STRA</name>
<comment type="subcellular location">
    <subcellularLocation>
        <location evidence="3">Membrane</location>
    </subcellularLocation>
    <subcellularLocation>
        <location evidence="2">Mitochondrion</location>
    </subcellularLocation>
</comment>
<dbReference type="PANTHER" id="PTHR23076:SF97">
    <property type="entry name" value="ATP-DEPENDENT ZINC METALLOPROTEASE YME1L1"/>
    <property type="match status" value="1"/>
</dbReference>
<dbReference type="GO" id="GO:0046872">
    <property type="term" value="F:metal ion binding"/>
    <property type="evidence" value="ECO:0007669"/>
    <property type="project" value="UniProtKB-KW"/>
</dbReference>
<dbReference type="OrthoDB" id="1413014at2759"/>
<dbReference type="FunFam" id="1.10.8.60:FF:000001">
    <property type="entry name" value="ATP-dependent zinc metalloprotease FtsH"/>
    <property type="match status" value="1"/>
</dbReference>
<dbReference type="GO" id="GO:0005524">
    <property type="term" value="F:ATP binding"/>
    <property type="evidence" value="ECO:0007669"/>
    <property type="project" value="UniProtKB-KW"/>
</dbReference>
<comment type="caution">
    <text evidence="17">The sequence shown here is derived from an EMBL/GenBank/DDBJ whole genome shotgun (WGS) entry which is preliminary data.</text>
</comment>
<reference evidence="18" key="1">
    <citation type="journal article" date="2023" name="Commun. Biol.">
        <title>Genome analysis of Parmales, the sister group of diatoms, reveals the evolutionary specialization of diatoms from phago-mixotrophs to photoautotrophs.</title>
        <authorList>
            <person name="Ban H."/>
            <person name="Sato S."/>
            <person name="Yoshikawa S."/>
            <person name="Yamada K."/>
            <person name="Nakamura Y."/>
            <person name="Ichinomiya M."/>
            <person name="Sato N."/>
            <person name="Blanc-Mathieu R."/>
            <person name="Endo H."/>
            <person name="Kuwata A."/>
            <person name="Ogata H."/>
        </authorList>
    </citation>
    <scope>NUCLEOTIDE SEQUENCE [LARGE SCALE GENOMIC DNA]</scope>
    <source>
        <strain evidence="18">NIES 3700</strain>
    </source>
</reference>
<evidence type="ECO:0000256" key="7">
    <source>
        <dbReference type="ARBA" id="ARBA00022723"/>
    </source>
</evidence>
<organism evidence="17 18">
    <name type="scientific">Triparma laevis f. longispina</name>
    <dbReference type="NCBI Taxonomy" id="1714387"/>
    <lineage>
        <taxon>Eukaryota</taxon>
        <taxon>Sar</taxon>
        <taxon>Stramenopiles</taxon>
        <taxon>Ochrophyta</taxon>
        <taxon>Bolidophyceae</taxon>
        <taxon>Parmales</taxon>
        <taxon>Triparmaceae</taxon>
        <taxon>Triparma</taxon>
    </lineage>
</organism>
<dbReference type="GO" id="GO:0004222">
    <property type="term" value="F:metalloendopeptidase activity"/>
    <property type="evidence" value="ECO:0007669"/>
    <property type="project" value="InterPro"/>
</dbReference>
<dbReference type="Proteomes" id="UP001165122">
    <property type="component" value="Unassembled WGS sequence"/>
</dbReference>
<comment type="similarity">
    <text evidence="5">In the N-terminal section; belongs to the AAA ATPase family.</text>
</comment>
<keyword evidence="12" id="KW-0482">Metalloprotease</keyword>
<dbReference type="Gene3D" id="1.10.8.60">
    <property type="match status" value="1"/>
</dbReference>
<gene>
    <name evidence="17" type="ORF">TrLO_g3004</name>
</gene>